<feature type="transmembrane region" description="Helical" evidence="1">
    <location>
        <begin position="12"/>
        <end position="32"/>
    </location>
</feature>
<organism evidence="2 3">
    <name type="scientific">Ajellomyces capsulatus (strain H88)</name>
    <name type="common">Darling's disease fungus</name>
    <name type="synonym">Histoplasma capsulatum</name>
    <dbReference type="NCBI Taxonomy" id="544711"/>
    <lineage>
        <taxon>Eukaryota</taxon>
        <taxon>Fungi</taxon>
        <taxon>Dikarya</taxon>
        <taxon>Ascomycota</taxon>
        <taxon>Pezizomycotina</taxon>
        <taxon>Eurotiomycetes</taxon>
        <taxon>Eurotiomycetidae</taxon>
        <taxon>Onygenales</taxon>
        <taxon>Ajellomycetaceae</taxon>
        <taxon>Histoplasma</taxon>
    </lineage>
</organism>
<dbReference type="VEuPathDB" id="FungiDB:I7I53_10175"/>
<keyword evidence="1" id="KW-0472">Membrane</keyword>
<sequence length="80" mass="9182">MPAQLNKDLIQMLNLLSLMISISKMLLALADLPNRHLKFNNRLYPRCKLIATAVRKPVLILQVNSVKKASIFQSKQFTEF</sequence>
<dbReference type="AlphaFoldDB" id="A0A8A1L6L5"/>
<accession>A0A8A1L6L5</accession>
<keyword evidence="1" id="KW-0812">Transmembrane</keyword>
<reference evidence="2" key="1">
    <citation type="submission" date="2021-01" db="EMBL/GenBank/DDBJ databases">
        <title>Chromosome-level genome assembly of a human fungal pathogen reveals clustering of transcriptionally co-regulated genes.</title>
        <authorList>
            <person name="Voorhies M."/>
            <person name="Cohen S."/>
            <person name="Shea T.P."/>
            <person name="Petrus S."/>
            <person name="Munoz J.F."/>
            <person name="Poplawski S."/>
            <person name="Goldman W.E."/>
            <person name="Michael T."/>
            <person name="Cuomo C.A."/>
            <person name="Sil A."/>
            <person name="Beyhan S."/>
        </authorList>
    </citation>
    <scope>NUCLEOTIDE SEQUENCE</scope>
    <source>
        <strain evidence="2">H88</strain>
    </source>
</reference>
<protein>
    <submittedName>
        <fullName evidence="2">Uncharacterized protein</fullName>
    </submittedName>
</protein>
<proteinExistence type="predicted"/>
<evidence type="ECO:0000256" key="1">
    <source>
        <dbReference type="SAM" id="Phobius"/>
    </source>
</evidence>
<dbReference type="Proteomes" id="UP000663419">
    <property type="component" value="Chromosome 1"/>
</dbReference>
<evidence type="ECO:0000313" key="3">
    <source>
        <dbReference type="Proteomes" id="UP000663419"/>
    </source>
</evidence>
<name>A0A8A1L6L5_AJEC8</name>
<gene>
    <name evidence="2" type="ORF">I7I53_10175</name>
</gene>
<evidence type="ECO:0000313" key="2">
    <source>
        <dbReference type="EMBL" id="QSS49739.1"/>
    </source>
</evidence>
<dbReference type="EMBL" id="CP069102">
    <property type="protein sequence ID" value="QSS49739.1"/>
    <property type="molecule type" value="Genomic_DNA"/>
</dbReference>
<keyword evidence="1" id="KW-1133">Transmembrane helix</keyword>